<dbReference type="Proteomes" id="UP000077786">
    <property type="component" value="Unassembled WGS sequence"/>
</dbReference>
<dbReference type="RefSeq" id="WP_064274090.1">
    <property type="nucleotide sequence ID" value="NZ_LUTU01000005.1"/>
</dbReference>
<evidence type="ECO:0000313" key="2">
    <source>
        <dbReference type="Proteomes" id="UP000077786"/>
    </source>
</evidence>
<dbReference type="Pfam" id="PF06319">
    <property type="entry name" value="MmcB-like"/>
    <property type="match status" value="1"/>
</dbReference>
<sequence length="175" mass="19493">MSSVLSEIPPGFPERQFAIRRAVLGLCHAMGWAAINEFALPSAGRRADVMALLPDHSLSCIEIKSGLRDFQTDQKWPDYRNWSDRLYFAVDDDFPLEVLPPDVGIITVSLSMVPNSLFHSVVAECAIIRDPAEHRIAPARRRTILHLFAITAASRLMSLEDPAITASLRAARRTE</sequence>
<proteinExistence type="predicted"/>
<dbReference type="InterPro" id="IPR009394">
    <property type="entry name" value="MmcB-like"/>
</dbReference>
<evidence type="ECO:0000313" key="1">
    <source>
        <dbReference type="EMBL" id="OAJ68635.1"/>
    </source>
</evidence>
<comment type="caution">
    <text evidence="1">The sequence shown here is derived from an EMBL/GenBank/DDBJ whole genome shotgun (WGS) entry which is preliminary data.</text>
</comment>
<organism evidence="1 2">
    <name type="scientific">Gluconobacter cerinus</name>
    <dbReference type="NCBI Taxonomy" id="38307"/>
    <lineage>
        <taxon>Bacteria</taxon>
        <taxon>Pseudomonadati</taxon>
        <taxon>Pseudomonadota</taxon>
        <taxon>Alphaproteobacteria</taxon>
        <taxon>Acetobacterales</taxon>
        <taxon>Acetobacteraceae</taxon>
        <taxon>Gluconobacter</taxon>
    </lineage>
</organism>
<dbReference type="PATRIC" id="fig|38307.3.peg.1379"/>
<dbReference type="EMBL" id="LUTU01000005">
    <property type="protein sequence ID" value="OAJ68635.1"/>
    <property type="molecule type" value="Genomic_DNA"/>
</dbReference>
<dbReference type="PIRSF" id="PIRSF031796">
    <property type="entry name" value="UPC031796"/>
    <property type="match status" value="1"/>
</dbReference>
<reference evidence="1 2" key="1">
    <citation type="submission" date="2016-03" db="EMBL/GenBank/DDBJ databases">
        <title>Draft genome sequence of Gluconobacter cerinus strain CECT 9110.</title>
        <authorList>
            <person name="Sainz F."/>
            <person name="Mas A."/>
            <person name="Torija M.J."/>
        </authorList>
    </citation>
    <scope>NUCLEOTIDE SEQUENCE [LARGE SCALE GENOMIC DNA]</scope>
    <source>
        <strain evidence="1 2">CECT 9110</strain>
    </source>
</reference>
<accession>A0A1B6VN58</accession>
<evidence type="ECO:0008006" key="3">
    <source>
        <dbReference type="Google" id="ProtNLM"/>
    </source>
</evidence>
<protein>
    <recommendedName>
        <fullName evidence="3">MmcB family DNA repair protein</fullName>
    </recommendedName>
</protein>
<dbReference type="AlphaFoldDB" id="A0A1B6VN58"/>
<gene>
    <name evidence="1" type="ORF">A0123_01343</name>
</gene>
<dbReference type="OrthoDB" id="5194526at2"/>
<name>A0A1B6VN58_9PROT</name>